<sequence length="160" mass="17677">MNKTLNPNESFEAEEHRGPVDIGGGRLANETNRAGDKFEIGRLLGMSTKSPGSVVYTRVLFRTVSDNIYGIRVGPDGTTIIKDGRSDIETPLDSGITRYQEIEVGKKFYYGNKGEHPCSTTEVKEIVAYGDEKHSQAEINDKCGGRQNTILKDFLEFSPS</sequence>
<proteinExistence type="predicted"/>
<feature type="region of interest" description="Disordered" evidence="1">
    <location>
        <begin position="1"/>
        <end position="29"/>
    </location>
</feature>
<dbReference type="AlphaFoldDB" id="A0A0G0YT15"/>
<evidence type="ECO:0000313" key="2">
    <source>
        <dbReference type="EMBL" id="KKS03548.1"/>
    </source>
</evidence>
<gene>
    <name evidence="2" type="ORF">UU55_C0001G0009</name>
</gene>
<name>A0A0G0YT15_UNCKA</name>
<dbReference type="Proteomes" id="UP000033947">
    <property type="component" value="Unassembled WGS sequence"/>
</dbReference>
<dbReference type="EMBL" id="LCBB01000001">
    <property type="protein sequence ID" value="KKS03548.1"/>
    <property type="molecule type" value="Genomic_DNA"/>
</dbReference>
<protein>
    <submittedName>
        <fullName evidence="2">Uncharacterized protein</fullName>
    </submittedName>
</protein>
<evidence type="ECO:0000313" key="3">
    <source>
        <dbReference type="Proteomes" id="UP000033947"/>
    </source>
</evidence>
<comment type="caution">
    <text evidence="2">The sequence shown here is derived from an EMBL/GenBank/DDBJ whole genome shotgun (WGS) entry which is preliminary data.</text>
</comment>
<evidence type="ECO:0000256" key="1">
    <source>
        <dbReference type="SAM" id="MobiDB-lite"/>
    </source>
</evidence>
<organism evidence="2 3">
    <name type="scientific">candidate division WWE3 bacterium GW2011_GWC2_41_23</name>
    <dbReference type="NCBI Taxonomy" id="1619123"/>
    <lineage>
        <taxon>Bacteria</taxon>
        <taxon>Katanobacteria</taxon>
    </lineage>
</organism>
<accession>A0A0G0YT15</accession>
<reference evidence="2 3" key="1">
    <citation type="journal article" date="2015" name="Nature">
        <title>rRNA introns, odd ribosomes, and small enigmatic genomes across a large radiation of phyla.</title>
        <authorList>
            <person name="Brown C.T."/>
            <person name="Hug L.A."/>
            <person name="Thomas B.C."/>
            <person name="Sharon I."/>
            <person name="Castelle C.J."/>
            <person name="Singh A."/>
            <person name="Wilkins M.J."/>
            <person name="Williams K.H."/>
            <person name="Banfield J.F."/>
        </authorList>
    </citation>
    <scope>NUCLEOTIDE SEQUENCE [LARGE SCALE GENOMIC DNA]</scope>
</reference>